<accession>A0A4Y2ACF1</accession>
<dbReference type="AlphaFoldDB" id="A0A4Y2ACF1"/>
<proteinExistence type="predicted"/>
<gene>
    <name evidence="1" type="ORF">AVEN_12584_1</name>
</gene>
<organism evidence="1 2">
    <name type="scientific">Araneus ventricosus</name>
    <name type="common">Orbweaver spider</name>
    <name type="synonym">Epeira ventricosa</name>
    <dbReference type="NCBI Taxonomy" id="182803"/>
    <lineage>
        <taxon>Eukaryota</taxon>
        <taxon>Metazoa</taxon>
        <taxon>Ecdysozoa</taxon>
        <taxon>Arthropoda</taxon>
        <taxon>Chelicerata</taxon>
        <taxon>Arachnida</taxon>
        <taxon>Araneae</taxon>
        <taxon>Araneomorphae</taxon>
        <taxon>Entelegynae</taxon>
        <taxon>Araneoidea</taxon>
        <taxon>Araneidae</taxon>
        <taxon>Araneus</taxon>
    </lineage>
</organism>
<dbReference type="EMBL" id="BGPR01000011">
    <property type="protein sequence ID" value="GBL76906.1"/>
    <property type="molecule type" value="Genomic_DNA"/>
</dbReference>
<protein>
    <submittedName>
        <fullName evidence="1">Uncharacterized protein</fullName>
    </submittedName>
</protein>
<dbReference type="Proteomes" id="UP000499080">
    <property type="component" value="Unassembled WGS sequence"/>
</dbReference>
<name>A0A4Y2ACF1_ARAVE</name>
<evidence type="ECO:0000313" key="1">
    <source>
        <dbReference type="EMBL" id="GBL76906.1"/>
    </source>
</evidence>
<comment type="caution">
    <text evidence="1">The sequence shown here is derived from an EMBL/GenBank/DDBJ whole genome shotgun (WGS) entry which is preliminary data.</text>
</comment>
<keyword evidence="2" id="KW-1185">Reference proteome</keyword>
<sequence length="96" mass="10562">MVLADFLPQFYQGRVCKYAFGRGRAVAGNGCLDSGISTRAIAAAVTQIHRTENAPDRGDFDIDFRLEKSKKLLQKYNIGRQIKQHCSAVCGTGAIR</sequence>
<evidence type="ECO:0000313" key="2">
    <source>
        <dbReference type="Proteomes" id="UP000499080"/>
    </source>
</evidence>
<reference evidence="1 2" key="1">
    <citation type="journal article" date="2019" name="Sci. Rep.">
        <title>Orb-weaving spider Araneus ventricosus genome elucidates the spidroin gene catalogue.</title>
        <authorList>
            <person name="Kono N."/>
            <person name="Nakamura H."/>
            <person name="Ohtoshi R."/>
            <person name="Moran D.A.P."/>
            <person name="Shinohara A."/>
            <person name="Yoshida Y."/>
            <person name="Fujiwara M."/>
            <person name="Mori M."/>
            <person name="Tomita M."/>
            <person name="Arakawa K."/>
        </authorList>
    </citation>
    <scope>NUCLEOTIDE SEQUENCE [LARGE SCALE GENOMIC DNA]</scope>
</reference>